<keyword evidence="1" id="KW-0472">Membrane</keyword>
<reference evidence="2 3" key="1">
    <citation type="submission" date="2024-01" db="EMBL/GenBank/DDBJ databases">
        <title>Genome assemblies of Stephania.</title>
        <authorList>
            <person name="Yang L."/>
        </authorList>
    </citation>
    <scope>NUCLEOTIDE SEQUENCE [LARGE SCALE GENOMIC DNA]</scope>
    <source>
        <strain evidence="2">QJT</strain>
        <tissue evidence="2">Leaf</tissue>
    </source>
</reference>
<dbReference type="AlphaFoldDB" id="A0AAP0NSJ0"/>
<evidence type="ECO:0000313" key="2">
    <source>
        <dbReference type="EMBL" id="KAK9117638.1"/>
    </source>
</evidence>
<keyword evidence="1" id="KW-0812">Transmembrane</keyword>
<accession>A0AAP0NSJ0</accession>
<name>A0AAP0NSJ0_9MAGN</name>
<proteinExistence type="predicted"/>
<dbReference type="EMBL" id="JBBNAE010000006">
    <property type="protein sequence ID" value="KAK9117638.1"/>
    <property type="molecule type" value="Genomic_DNA"/>
</dbReference>
<evidence type="ECO:0000313" key="3">
    <source>
        <dbReference type="Proteomes" id="UP001417504"/>
    </source>
</evidence>
<keyword evidence="1" id="KW-1133">Transmembrane helix</keyword>
<evidence type="ECO:0000256" key="1">
    <source>
        <dbReference type="SAM" id="Phobius"/>
    </source>
</evidence>
<comment type="caution">
    <text evidence="2">The sequence shown here is derived from an EMBL/GenBank/DDBJ whole genome shotgun (WGS) entry which is preliminary data.</text>
</comment>
<keyword evidence="3" id="KW-1185">Reference proteome</keyword>
<sequence>MYEETILNAFVPTVTEVYVTLVTTITVVYKHIINMRLSKWSNNKFMAKPRVTT</sequence>
<dbReference type="Proteomes" id="UP001417504">
    <property type="component" value="Unassembled WGS sequence"/>
</dbReference>
<protein>
    <submittedName>
        <fullName evidence="2">Uncharacterized protein</fullName>
    </submittedName>
</protein>
<gene>
    <name evidence="2" type="ORF">Sjap_016585</name>
</gene>
<organism evidence="2 3">
    <name type="scientific">Stephania japonica</name>
    <dbReference type="NCBI Taxonomy" id="461633"/>
    <lineage>
        <taxon>Eukaryota</taxon>
        <taxon>Viridiplantae</taxon>
        <taxon>Streptophyta</taxon>
        <taxon>Embryophyta</taxon>
        <taxon>Tracheophyta</taxon>
        <taxon>Spermatophyta</taxon>
        <taxon>Magnoliopsida</taxon>
        <taxon>Ranunculales</taxon>
        <taxon>Menispermaceae</taxon>
        <taxon>Menispermoideae</taxon>
        <taxon>Cissampelideae</taxon>
        <taxon>Stephania</taxon>
    </lineage>
</organism>
<feature type="transmembrane region" description="Helical" evidence="1">
    <location>
        <begin position="6"/>
        <end position="29"/>
    </location>
</feature>